<dbReference type="STRING" id="104452.A0A0L7LSH0"/>
<comment type="caution">
    <text evidence="1">The sequence shown here is derived from an EMBL/GenBank/DDBJ whole genome shotgun (WGS) entry which is preliminary data.</text>
</comment>
<accession>A0A0L7LSH0</accession>
<dbReference type="PANTHER" id="PTHR11142:SF4">
    <property type="entry name" value="PSEUDOURIDYLATE SYNTHASE 1 HOMOLOG"/>
    <property type="match status" value="1"/>
</dbReference>
<dbReference type="GO" id="GO:0003723">
    <property type="term" value="F:RNA binding"/>
    <property type="evidence" value="ECO:0007669"/>
    <property type="project" value="InterPro"/>
</dbReference>
<evidence type="ECO:0000313" key="2">
    <source>
        <dbReference type="Proteomes" id="UP000037510"/>
    </source>
</evidence>
<dbReference type="SUPFAM" id="SSF55120">
    <property type="entry name" value="Pseudouridine synthase"/>
    <property type="match status" value="1"/>
</dbReference>
<keyword evidence="2" id="KW-1185">Reference proteome</keyword>
<proteinExistence type="predicted"/>
<organism evidence="1 2">
    <name type="scientific">Operophtera brumata</name>
    <name type="common">Winter moth</name>
    <name type="synonym">Phalaena brumata</name>
    <dbReference type="NCBI Taxonomy" id="104452"/>
    <lineage>
        <taxon>Eukaryota</taxon>
        <taxon>Metazoa</taxon>
        <taxon>Ecdysozoa</taxon>
        <taxon>Arthropoda</taxon>
        <taxon>Hexapoda</taxon>
        <taxon>Insecta</taxon>
        <taxon>Pterygota</taxon>
        <taxon>Neoptera</taxon>
        <taxon>Endopterygota</taxon>
        <taxon>Lepidoptera</taxon>
        <taxon>Glossata</taxon>
        <taxon>Ditrysia</taxon>
        <taxon>Geometroidea</taxon>
        <taxon>Geometridae</taxon>
        <taxon>Larentiinae</taxon>
        <taxon>Operophtera</taxon>
    </lineage>
</organism>
<dbReference type="Gene3D" id="3.30.70.660">
    <property type="entry name" value="Pseudouridine synthase I, catalytic domain, C-terminal subdomain"/>
    <property type="match status" value="1"/>
</dbReference>
<sequence length="267" mass="31224">MSLKLFSLFVRNLKQNLPRHLVRPGLQFRHIAAMETAAVEKPVDEKQEIVPNKTLTRFKKRFNKRHWDEPYTKQENGASDPKKLCERIKRKKMAMILGYSGVNYHVSIEEINKRLPECIRVFGVKRVTNRFNSKSKCNARTYSYTLPTFVFEPSLEGDDERKGYRITAEKFQKTSSRPVVPEGQSFMLHQIRKMVGLTIAVLRDLTDISIMDKAFGKEKVHYERYDAKFKDSHDSLTWDDVEEAIQKFKHEHIYPIIVKGEVEGNMA</sequence>
<dbReference type="GO" id="GO:0031119">
    <property type="term" value="P:tRNA pseudouridine synthesis"/>
    <property type="evidence" value="ECO:0007669"/>
    <property type="project" value="TreeGrafter"/>
</dbReference>
<dbReference type="InterPro" id="IPR001406">
    <property type="entry name" value="PsdUridine_synth_TruA"/>
</dbReference>
<dbReference type="GO" id="GO:1990481">
    <property type="term" value="P:mRNA pseudouridine synthesis"/>
    <property type="evidence" value="ECO:0007669"/>
    <property type="project" value="TreeGrafter"/>
</dbReference>
<dbReference type="EMBL" id="JTDY01000234">
    <property type="protein sequence ID" value="KOB78136.1"/>
    <property type="molecule type" value="Genomic_DNA"/>
</dbReference>
<dbReference type="Proteomes" id="UP000037510">
    <property type="component" value="Unassembled WGS sequence"/>
</dbReference>
<protein>
    <submittedName>
        <fullName evidence="1">tRNA pseudouridine synthase</fullName>
    </submittedName>
</protein>
<dbReference type="InterPro" id="IPR020103">
    <property type="entry name" value="PsdUridine_synth_cat_dom_sf"/>
</dbReference>
<gene>
    <name evidence="1" type="ORF">OBRU01_02672</name>
</gene>
<dbReference type="AlphaFoldDB" id="A0A0L7LSH0"/>
<dbReference type="GO" id="GO:0009982">
    <property type="term" value="F:pseudouridine synthase activity"/>
    <property type="evidence" value="ECO:0007669"/>
    <property type="project" value="InterPro"/>
</dbReference>
<reference evidence="1 2" key="1">
    <citation type="journal article" date="2015" name="Genome Biol. Evol.">
        <title>The genome of winter moth (Operophtera brumata) provides a genomic perspective on sexual dimorphism and phenology.</title>
        <authorList>
            <person name="Derks M.F."/>
            <person name="Smit S."/>
            <person name="Salis L."/>
            <person name="Schijlen E."/>
            <person name="Bossers A."/>
            <person name="Mateman C."/>
            <person name="Pijl A.S."/>
            <person name="de Ridder D."/>
            <person name="Groenen M.A."/>
            <person name="Visser M.E."/>
            <person name="Megens H.J."/>
        </authorList>
    </citation>
    <scope>NUCLEOTIDE SEQUENCE [LARGE SCALE GENOMIC DNA]</scope>
    <source>
        <strain evidence="1">WM2013NL</strain>
        <tissue evidence="1">Head and thorax</tissue>
    </source>
</reference>
<feature type="non-terminal residue" evidence="1">
    <location>
        <position position="267"/>
    </location>
</feature>
<dbReference type="PANTHER" id="PTHR11142">
    <property type="entry name" value="PSEUDOURIDYLATE SYNTHASE"/>
    <property type="match status" value="1"/>
</dbReference>
<dbReference type="InterPro" id="IPR020095">
    <property type="entry name" value="PsdUridine_synth_TruA_C"/>
</dbReference>
<dbReference type="GO" id="GO:0005634">
    <property type="term" value="C:nucleus"/>
    <property type="evidence" value="ECO:0007669"/>
    <property type="project" value="TreeGrafter"/>
</dbReference>
<name>A0A0L7LSH0_OPEBR</name>
<evidence type="ECO:0000313" key="1">
    <source>
        <dbReference type="EMBL" id="KOB78136.1"/>
    </source>
</evidence>